<comment type="cofactor">
    <cofactor evidence="1 7">
        <name>pyridoxal 5'-phosphate</name>
        <dbReference type="ChEBI" id="CHEBI:597326"/>
    </cofactor>
</comment>
<evidence type="ECO:0000256" key="6">
    <source>
        <dbReference type="ARBA" id="ARBA00049185"/>
    </source>
</evidence>
<keyword evidence="5" id="KW-0663">Pyridoxal phosphate</keyword>
<dbReference type="GO" id="GO:0006520">
    <property type="term" value="P:amino acid metabolic process"/>
    <property type="evidence" value="ECO:0007669"/>
    <property type="project" value="InterPro"/>
</dbReference>
<sequence length="395" mass="41900">MPQLSTRITSLNEGGSDGWEVFYRARALVAAGEQVTELTIGEHDIRTDSAVLDAMNASAQGGHTGYAMVPGIAPLRAEIAARVTARTGVPTGAANVLITPGGQAALFAAHLAVLDPGDTALYIDPFYATYPGTIRAASGVAVPVRTRAANAFLPSAQAIEELAFEHEARSLLINTPNNPTGTVYPADCLQAIAAACQHRDLWLISDEVYDTQVWEGAHLSPRALPGMAERTLVVGSMSKSHAMTGSRIGWIVAPEPVIERLIDLATNTTYGVPGFIQDAALFALRTGDGPEAAVSAPFLRRRARVLEELARHESVTAIPSQGAMYLMLDIRRTGLSGRAFAEALLDARRIAVMPGESFGQSAAGHIRVALTVDDDSLVRAIRCLCTFAREYADAA</sequence>
<dbReference type="InterPro" id="IPR004839">
    <property type="entry name" value="Aminotransferase_I/II_large"/>
</dbReference>
<dbReference type="InterPro" id="IPR050596">
    <property type="entry name" value="AspAT/PAT-like"/>
</dbReference>
<organism evidence="9 10">
    <name type="scientific">Ponticoccus litoralis</name>
    <dbReference type="NCBI Taxonomy" id="422297"/>
    <lineage>
        <taxon>Bacteria</taxon>
        <taxon>Pseudomonadati</taxon>
        <taxon>Pseudomonadota</taxon>
        <taxon>Alphaproteobacteria</taxon>
        <taxon>Rhodobacterales</taxon>
        <taxon>Roseobacteraceae</taxon>
        <taxon>Ponticoccus</taxon>
    </lineage>
</organism>
<evidence type="ECO:0000256" key="4">
    <source>
        <dbReference type="ARBA" id="ARBA00022679"/>
    </source>
</evidence>
<comment type="caution">
    <text evidence="9">The sequence shown here is derived from an EMBL/GenBank/DDBJ whole genome shotgun (WGS) entry which is preliminary data.</text>
</comment>
<dbReference type="InterPro" id="IPR015422">
    <property type="entry name" value="PyrdxlP-dep_Trfase_small"/>
</dbReference>
<keyword evidence="3 7" id="KW-0032">Aminotransferase</keyword>
<name>A0AAW9SHI1_9RHOB</name>
<dbReference type="EMBL" id="JBDNCH010000002">
    <property type="protein sequence ID" value="MEN9059931.1"/>
    <property type="molecule type" value="Genomic_DNA"/>
</dbReference>
<evidence type="ECO:0000256" key="7">
    <source>
        <dbReference type="RuleBase" id="RU000481"/>
    </source>
</evidence>
<dbReference type="GO" id="GO:0030170">
    <property type="term" value="F:pyridoxal phosphate binding"/>
    <property type="evidence" value="ECO:0007669"/>
    <property type="project" value="InterPro"/>
</dbReference>
<dbReference type="InterPro" id="IPR015421">
    <property type="entry name" value="PyrdxlP-dep_Trfase_major"/>
</dbReference>
<evidence type="ECO:0000259" key="8">
    <source>
        <dbReference type="Pfam" id="PF00155"/>
    </source>
</evidence>
<dbReference type="PROSITE" id="PS00105">
    <property type="entry name" value="AA_TRANSFER_CLASS_1"/>
    <property type="match status" value="1"/>
</dbReference>
<dbReference type="Gene3D" id="3.40.640.10">
    <property type="entry name" value="Type I PLP-dependent aspartate aminotransferase-like (Major domain)"/>
    <property type="match status" value="1"/>
</dbReference>
<gene>
    <name evidence="9" type="ORF">ABFB10_01705</name>
</gene>
<proteinExistence type="inferred from homology"/>
<keyword evidence="10" id="KW-1185">Reference proteome</keyword>
<protein>
    <recommendedName>
        <fullName evidence="7">Aminotransferase</fullName>
        <ecNumber evidence="7">2.6.1.-</ecNumber>
    </recommendedName>
</protein>
<comment type="similarity">
    <text evidence="2 7">Belongs to the class-I pyridoxal-phosphate-dependent aminotransferase family.</text>
</comment>
<dbReference type="InterPro" id="IPR015424">
    <property type="entry name" value="PyrdxlP-dep_Trfase"/>
</dbReference>
<dbReference type="EC" id="2.6.1.-" evidence="7"/>
<dbReference type="CDD" id="cd00609">
    <property type="entry name" value="AAT_like"/>
    <property type="match status" value="1"/>
</dbReference>
<evidence type="ECO:0000313" key="9">
    <source>
        <dbReference type="EMBL" id="MEN9059931.1"/>
    </source>
</evidence>
<dbReference type="Proteomes" id="UP001428774">
    <property type="component" value="Unassembled WGS sequence"/>
</dbReference>
<evidence type="ECO:0000256" key="2">
    <source>
        <dbReference type="ARBA" id="ARBA00007441"/>
    </source>
</evidence>
<feature type="domain" description="Aminotransferase class I/classII large" evidence="8">
    <location>
        <begin position="35"/>
        <end position="382"/>
    </location>
</feature>
<evidence type="ECO:0000313" key="10">
    <source>
        <dbReference type="Proteomes" id="UP001428774"/>
    </source>
</evidence>
<accession>A0AAW9SHI1</accession>
<reference evidence="9 10" key="1">
    <citation type="submission" date="2024-05" db="EMBL/GenBank/DDBJ databases">
        <title>Genome sequence of Ponticoccus litoralis KCCM 90028.</title>
        <authorList>
            <person name="Kim J.M."/>
            <person name="Lee J.K."/>
            <person name="Choi B.J."/>
            <person name="Bayburt H."/>
            <person name="Baek J.H."/>
            <person name="Jeon C.O."/>
        </authorList>
    </citation>
    <scope>NUCLEOTIDE SEQUENCE [LARGE SCALE GENOMIC DNA]</scope>
    <source>
        <strain evidence="9 10">KCCM 90028</strain>
    </source>
</reference>
<dbReference type="Gene3D" id="3.90.1150.10">
    <property type="entry name" value="Aspartate Aminotransferase, domain 1"/>
    <property type="match status" value="1"/>
</dbReference>
<dbReference type="RefSeq" id="WP_347165063.1">
    <property type="nucleotide sequence ID" value="NZ_JBDNCH010000002.1"/>
</dbReference>
<comment type="catalytic activity">
    <reaction evidence="6">
        <text>L-aspartate + 2-oxoglutarate = oxaloacetate + L-glutamate</text>
        <dbReference type="Rhea" id="RHEA:21824"/>
        <dbReference type="ChEBI" id="CHEBI:16452"/>
        <dbReference type="ChEBI" id="CHEBI:16810"/>
        <dbReference type="ChEBI" id="CHEBI:29985"/>
        <dbReference type="ChEBI" id="CHEBI:29991"/>
        <dbReference type="EC" id="2.6.1.1"/>
    </reaction>
</comment>
<dbReference type="SUPFAM" id="SSF53383">
    <property type="entry name" value="PLP-dependent transferases"/>
    <property type="match status" value="1"/>
</dbReference>
<dbReference type="Pfam" id="PF00155">
    <property type="entry name" value="Aminotran_1_2"/>
    <property type="match status" value="1"/>
</dbReference>
<dbReference type="PANTHER" id="PTHR46383">
    <property type="entry name" value="ASPARTATE AMINOTRANSFERASE"/>
    <property type="match status" value="1"/>
</dbReference>
<dbReference type="PANTHER" id="PTHR46383:SF1">
    <property type="entry name" value="ASPARTATE AMINOTRANSFERASE"/>
    <property type="match status" value="1"/>
</dbReference>
<evidence type="ECO:0000256" key="5">
    <source>
        <dbReference type="ARBA" id="ARBA00022898"/>
    </source>
</evidence>
<dbReference type="GO" id="GO:0004069">
    <property type="term" value="F:L-aspartate:2-oxoglutarate aminotransferase activity"/>
    <property type="evidence" value="ECO:0007669"/>
    <property type="project" value="UniProtKB-EC"/>
</dbReference>
<dbReference type="InterPro" id="IPR004838">
    <property type="entry name" value="NHTrfase_class1_PyrdxlP-BS"/>
</dbReference>
<keyword evidence="4 7" id="KW-0808">Transferase</keyword>
<dbReference type="AlphaFoldDB" id="A0AAW9SHI1"/>
<evidence type="ECO:0000256" key="1">
    <source>
        <dbReference type="ARBA" id="ARBA00001933"/>
    </source>
</evidence>
<evidence type="ECO:0000256" key="3">
    <source>
        <dbReference type="ARBA" id="ARBA00022576"/>
    </source>
</evidence>